<dbReference type="Proteomes" id="UP000887580">
    <property type="component" value="Unplaced"/>
</dbReference>
<organism evidence="1 2">
    <name type="scientific">Panagrolaimus sp. PS1159</name>
    <dbReference type="NCBI Taxonomy" id="55785"/>
    <lineage>
        <taxon>Eukaryota</taxon>
        <taxon>Metazoa</taxon>
        <taxon>Ecdysozoa</taxon>
        <taxon>Nematoda</taxon>
        <taxon>Chromadorea</taxon>
        <taxon>Rhabditida</taxon>
        <taxon>Tylenchina</taxon>
        <taxon>Panagrolaimomorpha</taxon>
        <taxon>Panagrolaimoidea</taxon>
        <taxon>Panagrolaimidae</taxon>
        <taxon>Panagrolaimus</taxon>
    </lineage>
</organism>
<evidence type="ECO:0000313" key="1">
    <source>
        <dbReference type="Proteomes" id="UP000887580"/>
    </source>
</evidence>
<sequence length="277" mass="31902">MLPSSSSNSNNSSPQNYHEPSESRIDATDTIAKILQKKVYSNYITVAYCLVLGTYFCAFTLYLYLRLASIIFPERFVYRRACEVLKNETIVRNGIHYGSITVTFITITLIQCYAFFLLTISSTYINFERRYRNFNSMEDQLLLELRYNIRKIMYESILPTFLVYSLTSLVILSSIFYMVGLRDEVVDTVSQVFVYFFDGCVLFYFIIFPLISFIYHPDIQCSFVKCYSNPSSDPPVPSAAAAAHLTSFRIITEDSNNNNITSTVEPENLRIRTITSL</sequence>
<proteinExistence type="predicted"/>
<protein>
    <submittedName>
        <fullName evidence="2">Uncharacterized protein</fullName>
    </submittedName>
</protein>
<dbReference type="WBParaSite" id="PS1159_v2.g20080.t1">
    <property type="protein sequence ID" value="PS1159_v2.g20080.t1"/>
    <property type="gene ID" value="PS1159_v2.g20080"/>
</dbReference>
<name>A0AC35FT50_9BILA</name>
<accession>A0AC35FT50</accession>
<reference evidence="2" key="1">
    <citation type="submission" date="2022-11" db="UniProtKB">
        <authorList>
            <consortium name="WormBaseParasite"/>
        </authorList>
    </citation>
    <scope>IDENTIFICATION</scope>
</reference>
<evidence type="ECO:0000313" key="2">
    <source>
        <dbReference type="WBParaSite" id="PS1159_v2.g20080.t1"/>
    </source>
</evidence>